<feature type="compositionally biased region" description="Low complexity" evidence="1">
    <location>
        <begin position="143"/>
        <end position="153"/>
    </location>
</feature>
<protein>
    <submittedName>
        <fullName evidence="2">Uncharacterized protein</fullName>
    </submittedName>
</protein>
<dbReference type="OrthoDB" id="2752724at2759"/>
<organism evidence="2 3">
    <name type="scientific">Ganoderma sinense ZZ0214-1</name>
    <dbReference type="NCBI Taxonomy" id="1077348"/>
    <lineage>
        <taxon>Eukaryota</taxon>
        <taxon>Fungi</taxon>
        <taxon>Dikarya</taxon>
        <taxon>Basidiomycota</taxon>
        <taxon>Agaricomycotina</taxon>
        <taxon>Agaricomycetes</taxon>
        <taxon>Polyporales</taxon>
        <taxon>Polyporaceae</taxon>
        <taxon>Ganoderma</taxon>
    </lineage>
</organism>
<name>A0A2G8SB09_9APHY</name>
<feature type="compositionally biased region" description="Low complexity" evidence="1">
    <location>
        <begin position="29"/>
        <end position="51"/>
    </location>
</feature>
<evidence type="ECO:0000313" key="3">
    <source>
        <dbReference type="Proteomes" id="UP000230002"/>
    </source>
</evidence>
<dbReference type="Proteomes" id="UP000230002">
    <property type="component" value="Unassembled WGS sequence"/>
</dbReference>
<keyword evidence="3" id="KW-1185">Reference proteome</keyword>
<feature type="compositionally biased region" description="Low complexity" evidence="1">
    <location>
        <begin position="175"/>
        <end position="186"/>
    </location>
</feature>
<evidence type="ECO:0000256" key="1">
    <source>
        <dbReference type="SAM" id="MobiDB-lite"/>
    </source>
</evidence>
<gene>
    <name evidence="2" type="ORF">GSI_07092</name>
</gene>
<accession>A0A2G8SB09</accession>
<feature type="region of interest" description="Disordered" evidence="1">
    <location>
        <begin position="143"/>
        <end position="244"/>
    </location>
</feature>
<evidence type="ECO:0000313" key="2">
    <source>
        <dbReference type="EMBL" id="PIL30923.1"/>
    </source>
</evidence>
<feature type="compositionally biased region" description="Polar residues" evidence="1">
    <location>
        <begin position="321"/>
        <end position="330"/>
    </location>
</feature>
<feature type="region of interest" description="Disordered" evidence="1">
    <location>
        <begin position="263"/>
        <end position="346"/>
    </location>
</feature>
<feature type="region of interest" description="Disordered" evidence="1">
    <location>
        <begin position="29"/>
        <end position="85"/>
    </location>
</feature>
<feature type="compositionally biased region" description="Acidic residues" evidence="1">
    <location>
        <begin position="221"/>
        <end position="230"/>
    </location>
</feature>
<dbReference type="AlphaFoldDB" id="A0A2G8SB09"/>
<feature type="compositionally biased region" description="Low complexity" evidence="1">
    <location>
        <begin position="73"/>
        <end position="82"/>
    </location>
</feature>
<proteinExistence type="predicted"/>
<reference evidence="2 3" key="1">
    <citation type="journal article" date="2015" name="Sci. Rep.">
        <title>Chromosome-level genome map provides insights into diverse defense mechanisms in the medicinal fungus Ganoderma sinense.</title>
        <authorList>
            <person name="Zhu Y."/>
            <person name="Xu J."/>
            <person name="Sun C."/>
            <person name="Zhou S."/>
            <person name="Xu H."/>
            <person name="Nelson D.R."/>
            <person name="Qian J."/>
            <person name="Song J."/>
            <person name="Luo H."/>
            <person name="Xiang L."/>
            <person name="Li Y."/>
            <person name="Xu Z."/>
            <person name="Ji A."/>
            <person name="Wang L."/>
            <person name="Lu S."/>
            <person name="Hayward A."/>
            <person name="Sun W."/>
            <person name="Li X."/>
            <person name="Schwartz D.C."/>
            <person name="Wang Y."/>
            <person name="Chen S."/>
        </authorList>
    </citation>
    <scope>NUCLEOTIDE SEQUENCE [LARGE SCALE GENOMIC DNA]</scope>
    <source>
        <strain evidence="2 3">ZZ0214-1</strain>
    </source>
</reference>
<sequence length="346" mass="36979">MQNSNSYYAVPQSDGRIWADWQQLGRNRNYSWSNSSSATLGEASSSSSRRSPMNVPQRRPTPISYTLTPPTPSATDSDASSSQISMESIPEYDEYPEIPFVSAAIAGPDGWMSSEGPAGRGRADDGITSTSFWTGIIRMRQSISKSSTDSSASVPVLGHTSERIIAPSRTRKRSGSVSSIASSRTRPAPAKSILSSSASVKTRRHKAPSVKFLDMPTIHYEDDDSNDDDQHEPSSCMSPPPPKKARGLSGFFSFSWLFRSSTASASSSPKAEPPKTKAKANTVPRASGTASGRPDISGPFPLLDSTARRGRSGGSAASLRSMKSSGSLASVRSCGSRLPTPTYWPR</sequence>
<comment type="caution">
    <text evidence="2">The sequence shown here is derived from an EMBL/GenBank/DDBJ whole genome shotgun (WGS) entry which is preliminary data.</text>
</comment>
<dbReference type="EMBL" id="AYKW01000013">
    <property type="protein sequence ID" value="PIL30923.1"/>
    <property type="molecule type" value="Genomic_DNA"/>
</dbReference>